<evidence type="ECO:0000313" key="4">
    <source>
        <dbReference type="Proteomes" id="UP001155483"/>
    </source>
</evidence>
<dbReference type="AlphaFoldDB" id="A0A9X2XWM6"/>
<gene>
    <name evidence="3" type="ORF">OCK74_13070</name>
</gene>
<dbReference type="RefSeq" id="WP_279297491.1">
    <property type="nucleotide sequence ID" value="NZ_JAOTIF010000009.1"/>
</dbReference>
<dbReference type="InterPro" id="IPR037066">
    <property type="entry name" value="Plug_dom_sf"/>
</dbReference>
<keyword evidence="3" id="KW-0675">Receptor</keyword>
<dbReference type="EMBL" id="JAOTIF010000009">
    <property type="protein sequence ID" value="MCU7550051.1"/>
    <property type="molecule type" value="Genomic_DNA"/>
</dbReference>
<evidence type="ECO:0000256" key="1">
    <source>
        <dbReference type="SAM" id="SignalP"/>
    </source>
</evidence>
<sequence>MNLRSLIVYLLFTSISICLHAQKKTAVVSGKVVNENEEPLSAVSVTILGQQTGIATNDSGLFRLKVPADKAFALVFSYSGYRQVQQNFILNEGEEEYVTIHLQLSSETLKEVIVSDQRDRTEIGLIRPNPKSVLQLPTPVTGVESMIKVFVGSNNELTSQYNVRGGSYDENLIYVNDFEIFRPYLVRSGQQEGLSFINPEMVHNVSFYNGGFQSKYGDKMSSVLDIQYNKPRAFGGSAYVSILEQGLHFEGLGAKNKLSYIIGARNRSNKKLLSSQETEGNYVPSSADLQALLTYQFSSKWSAEMLGNISQTKFSLVPEFSQLTSSVFTPYYTANLGVDIYFEGQEKDAYSTKMLGFATTFRPYRNLKLKWMASRFQDIEEENIDIAGAYLFGDRDFDKSNSTFGTIVNPLGAGVYQNYARNDLNIVDYNFSHNGSLNKGKHLFLWGVGYNKTSIKDELNEWELQDSAGYTLPYNPNLLELNSVLQSAADLNINKFQGYVQDNMRFGDSSNAFTLQAGLRFNYNDLNKEFLLSPRLSASWKPDWERDIIFRAAVGAYHQPPFYRELRRYDGSVNTQVKAQKSWQTVAGLDYNFKGWNRLLRFTAEAYYKHMTDVNPYDIDNVRIRYFGENSAKAYAAGLEMRLFGEIVKDAESWISLGFMRTREDLENDYYKVYTVDSLNKPVDSSITQNGWLRRPTDRLITFGMFFQDYLATNKNFKVYLNTLYGSNLPYNIPGSVQYRNALTIDPYIRVDIGFSALLLDTDKQNRRSHSPFRNFNNIWASLEVFNLLDHPNTISYLLIKDFANNTYAMPNRLTPRLVNLKLVARW</sequence>
<name>A0A9X2XWM6_9BACT</name>
<dbReference type="InterPro" id="IPR008969">
    <property type="entry name" value="CarboxyPept-like_regulatory"/>
</dbReference>
<dbReference type="InterPro" id="IPR012910">
    <property type="entry name" value="Plug_dom"/>
</dbReference>
<reference evidence="3" key="1">
    <citation type="submission" date="2022-09" db="EMBL/GenBank/DDBJ databases">
        <authorList>
            <person name="Yuan C."/>
            <person name="Ke Z."/>
        </authorList>
    </citation>
    <scope>NUCLEOTIDE SEQUENCE</scope>
    <source>
        <strain evidence="3">LB-8</strain>
    </source>
</reference>
<comment type="caution">
    <text evidence="3">The sequence shown here is derived from an EMBL/GenBank/DDBJ whole genome shotgun (WGS) entry which is preliminary data.</text>
</comment>
<evidence type="ECO:0000313" key="3">
    <source>
        <dbReference type="EMBL" id="MCU7550051.1"/>
    </source>
</evidence>
<reference evidence="3" key="2">
    <citation type="submission" date="2023-04" db="EMBL/GenBank/DDBJ databases">
        <title>Paracnuella aquatica gen. nov., sp. nov., a member of the family Chitinophagaceae isolated from a hot spring.</title>
        <authorList>
            <person name="Wang C."/>
        </authorList>
    </citation>
    <scope>NUCLEOTIDE SEQUENCE</scope>
    <source>
        <strain evidence="3">LB-8</strain>
    </source>
</reference>
<accession>A0A9X2XWM6</accession>
<dbReference type="Pfam" id="PF07715">
    <property type="entry name" value="Plug"/>
    <property type="match status" value="1"/>
</dbReference>
<dbReference type="Proteomes" id="UP001155483">
    <property type="component" value="Unassembled WGS sequence"/>
</dbReference>
<feature type="domain" description="TonB-dependent receptor plug" evidence="2">
    <location>
        <begin position="140"/>
        <end position="218"/>
    </location>
</feature>
<dbReference type="SUPFAM" id="SSF56935">
    <property type="entry name" value="Porins"/>
    <property type="match status" value="1"/>
</dbReference>
<dbReference type="Pfam" id="PF13715">
    <property type="entry name" value="CarbopepD_reg_2"/>
    <property type="match status" value="1"/>
</dbReference>
<evidence type="ECO:0000259" key="2">
    <source>
        <dbReference type="Pfam" id="PF07715"/>
    </source>
</evidence>
<protein>
    <submittedName>
        <fullName evidence="3">TonB-dependent receptor</fullName>
    </submittedName>
</protein>
<dbReference type="SUPFAM" id="SSF49464">
    <property type="entry name" value="Carboxypeptidase regulatory domain-like"/>
    <property type="match status" value="1"/>
</dbReference>
<keyword evidence="1" id="KW-0732">Signal</keyword>
<feature type="chain" id="PRO_5040898351" evidence="1">
    <location>
        <begin position="22"/>
        <end position="827"/>
    </location>
</feature>
<dbReference type="Gene3D" id="2.170.130.10">
    <property type="entry name" value="TonB-dependent receptor, plug domain"/>
    <property type="match status" value="1"/>
</dbReference>
<feature type="signal peptide" evidence="1">
    <location>
        <begin position="1"/>
        <end position="21"/>
    </location>
</feature>
<dbReference type="Gene3D" id="2.60.40.1120">
    <property type="entry name" value="Carboxypeptidase-like, regulatory domain"/>
    <property type="match status" value="1"/>
</dbReference>
<keyword evidence="4" id="KW-1185">Reference proteome</keyword>
<organism evidence="3 4">
    <name type="scientific">Paraflavisolibacter caeni</name>
    <dbReference type="NCBI Taxonomy" id="2982496"/>
    <lineage>
        <taxon>Bacteria</taxon>
        <taxon>Pseudomonadati</taxon>
        <taxon>Bacteroidota</taxon>
        <taxon>Chitinophagia</taxon>
        <taxon>Chitinophagales</taxon>
        <taxon>Chitinophagaceae</taxon>
        <taxon>Paraflavisolibacter</taxon>
    </lineage>
</organism>
<proteinExistence type="predicted"/>